<dbReference type="RefSeq" id="XP_002788772.1">
    <property type="nucleotide sequence ID" value="XM_002788726.1"/>
</dbReference>
<dbReference type="InParanoid" id="C5K5E6"/>
<name>C5K5E6_PERM5</name>
<dbReference type="GeneID" id="9054116"/>
<feature type="non-terminal residue" evidence="2">
    <location>
        <position position="68"/>
    </location>
</feature>
<keyword evidence="3" id="KW-1185">Reference proteome</keyword>
<dbReference type="AlphaFoldDB" id="C5K5E6"/>
<organism evidence="3">
    <name type="scientific">Perkinsus marinus (strain ATCC 50983 / TXsc)</name>
    <dbReference type="NCBI Taxonomy" id="423536"/>
    <lineage>
        <taxon>Eukaryota</taxon>
        <taxon>Sar</taxon>
        <taxon>Alveolata</taxon>
        <taxon>Perkinsozoa</taxon>
        <taxon>Perkinsea</taxon>
        <taxon>Perkinsida</taxon>
        <taxon>Perkinsidae</taxon>
        <taxon>Perkinsus</taxon>
    </lineage>
</organism>
<sequence length="68" mass="7435">MVLVSRALYSRRIAEMVCTSHEAMAVAHSRGADEDEEDSPKHEHSSSDNSAAATNCACTRRNARANMK</sequence>
<protein>
    <submittedName>
        <fullName evidence="2">Uncharacterized protein</fullName>
    </submittedName>
</protein>
<dbReference type="Proteomes" id="UP000007800">
    <property type="component" value="Unassembled WGS sequence"/>
</dbReference>
<evidence type="ECO:0000256" key="1">
    <source>
        <dbReference type="SAM" id="MobiDB-lite"/>
    </source>
</evidence>
<feature type="compositionally biased region" description="Polar residues" evidence="1">
    <location>
        <begin position="47"/>
        <end position="57"/>
    </location>
</feature>
<feature type="region of interest" description="Disordered" evidence="1">
    <location>
        <begin position="25"/>
        <end position="68"/>
    </location>
</feature>
<evidence type="ECO:0000313" key="3">
    <source>
        <dbReference type="Proteomes" id="UP000007800"/>
    </source>
</evidence>
<proteinExistence type="predicted"/>
<dbReference type="EMBL" id="GG670562">
    <property type="protein sequence ID" value="EER20568.1"/>
    <property type="molecule type" value="Genomic_DNA"/>
</dbReference>
<accession>C5K5E6</accession>
<gene>
    <name evidence="2" type="ORF">Pmar_PMAR010316</name>
</gene>
<reference evidence="2 3" key="1">
    <citation type="submission" date="2008-07" db="EMBL/GenBank/DDBJ databases">
        <authorList>
            <person name="El-Sayed N."/>
            <person name="Caler E."/>
            <person name="Inman J."/>
            <person name="Amedeo P."/>
            <person name="Hass B."/>
            <person name="Wortman J."/>
        </authorList>
    </citation>
    <scope>NUCLEOTIDE SEQUENCE [LARGE SCALE GENOMIC DNA]</scope>
    <source>
        <strain evidence="3">ATCC 50983 / TXsc</strain>
    </source>
</reference>
<evidence type="ECO:0000313" key="2">
    <source>
        <dbReference type="EMBL" id="EER20568.1"/>
    </source>
</evidence>